<feature type="region of interest" description="Disordered" evidence="1">
    <location>
        <begin position="302"/>
        <end position="369"/>
    </location>
</feature>
<dbReference type="Proteomes" id="UP000483004">
    <property type="component" value="Unassembled WGS sequence"/>
</dbReference>
<keyword evidence="2" id="KW-0732">Signal</keyword>
<accession>A0A6L3VH49</accession>
<dbReference type="OrthoDB" id="3478158at2"/>
<dbReference type="Pfam" id="PF01345">
    <property type="entry name" value="DUF11"/>
    <property type="match status" value="1"/>
</dbReference>
<dbReference type="AlphaFoldDB" id="A0A6L3VH49"/>
<dbReference type="GO" id="GO:0005975">
    <property type="term" value="P:carbohydrate metabolic process"/>
    <property type="evidence" value="ECO:0007669"/>
    <property type="project" value="UniProtKB-ARBA"/>
</dbReference>
<feature type="compositionally biased region" description="Basic residues" evidence="1">
    <location>
        <begin position="77"/>
        <end position="89"/>
    </location>
</feature>
<feature type="compositionally biased region" description="Basic residues" evidence="1">
    <location>
        <begin position="58"/>
        <end position="68"/>
    </location>
</feature>
<proteinExistence type="predicted"/>
<protein>
    <recommendedName>
        <fullName evidence="3">DUF11 domain-containing protein</fullName>
    </recommendedName>
</protein>
<dbReference type="InterPro" id="IPR001434">
    <property type="entry name" value="OmcB-like_DUF11"/>
</dbReference>
<evidence type="ECO:0000256" key="1">
    <source>
        <dbReference type="SAM" id="MobiDB-lite"/>
    </source>
</evidence>
<comment type="caution">
    <text evidence="4">The sequence shown here is derived from an EMBL/GenBank/DDBJ whole genome shotgun (WGS) entry which is preliminary data.</text>
</comment>
<dbReference type="InterPro" id="IPR013783">
    <property type="entry name" value="Ig-like_fold"/>
</dbReference>
<feature type="compositionally biased region" description="Basic residues" evidence="1">
    <location>
        <begin position="42"/>
        <end position="51"/>
    </location>
</feature>
<reference evidence="4 5" key="1">
    <citation type="submission" date="2019-09" db="EMBL/GenBank/DDBJ databases">
        <title>Actinomadura physcomitrii sp. nov., a novel actinomycete isolated from moss [Physcomitrium sphaericum (Ludw) Fuernr].</title>
        <authorList>
            <person name="Liu C."/>
            <person name="Zhuang X."/>
        </authorList>
    </citation>
    <scope>NUCLEOTIDE SEQUENCE [LARGE SCALE GENOMIC DNA]</scope>
    <source>
        <strain evidence="4 5">CYP1-1B</strain>
    </source>
</reference>
<feature type="domain" description="DUF11" evidence="3">
    <location>
        <begin position="206"/>
        <end position="318"/>
    </location>
</feature>
<dbReference type="EMBL" id="WBMR01000232">
    <property type="protein sequence ID" value="KAB2363924.1"/>
    <property type="molecule type" value="Genomic_DNA"/>
</dbReference>
<feature type="chain" id="PRO_5038620201" description="DUF11 domain-containing protein" evidence="2">
    <location>
        <begin position="28"/>
        <end position="369"/>
    </location>
</feature>
<sequence length="369" mass="38272">MTGRDCARGLAVLAAAPLLGVVPLVGAAGGAQADGPGPSGHGGHHGGKGKGQKGDHGHKGKGKGKGKGQGRPAPHAKPVKHKKKARSVRLHTSGPGRTVLPGRTYDWPFAVTAKGPARTGRAVFRATLPKALEFVSGRRDCAVSGWTVECDLGAVRPGETVAGMIRAKVARRARPDEALRMPATVTWRGVRDAEDFPVARVARTADLVMVKTAPATARSGAPISYELKVRNRGPATAEDVFVHASGPVRLLTGNAACIPETRGFVCGVGSLRPGETRTLRLKVLPAGNVRSGKVLAYRSRVTSSTTDLNPGNDSATVRTRITAKKSTPKKGAPKKSPVKKGHAAQAGGKKHAPKRPHAGTPQSKRAGAK</sequence>
<gene>
    <name evidence="4" type="ORF">F9B16_42400</name>
</gene>
<dbReference type="RefSeq" id="WP_151545918.1">
    <property type="nucleotide sequence ID" value="NZ_WBMR01000232.1"/>
</dbReference>
<name>A0A6L3VH49_9ACTN</name>
<evidence type="ECO:0000313" key="5">
    <source>
        <dbReference type="Proteomes" id="UP000483004"/>
    </source>
</evidence>
<dbReference type="Gene3D" id="2.60.40.10">
    <property type="entry name" value="Immunoglobulins"/>
    <property type="match status" value="1"/>
</dbReference>
<organism evidence="4 5">
    <name type="scientific">Actinomadura montaniterrae</name>
    <dbReference type="NCBI Taxonomy" id="1803903"/>
    <lineage>
        <taxon>Bacteria</taxon>
        <taxon>Bacillati</taxon>
        <taxon>Actinomycetota</taxon>
        <taxon>Actinomycetes</taxon>
        <taxon>Streptosporangiales</taxon>
        <taxon>Thermomonosporaceae</taxon>
        <taxon>Actinomadura</taxon>
    </lineage>
</organism>
<evidence type="ECO:0000313" key="4">
    <source>
        <dbReference type="EMBL" id="KAB2363924.1"/>
    </source>
</evidence>
<feature type="compositionally biased region" description="Basic residues" evidence="1">
    <location>
        <begin position="321"/>
        <end position="357"/>
    </location>
</feature>
<feature type="signal peptide" evidence="2">
    <location>
        <begin position="1"/>
        <end position="27"/>
    </location>
</feature>
<dbReference type="NCBIfam" id="TIGR01451">
    <property type="entry name" value="B_ant_repeat"/>
    <property type="match status" value="1"/>
</dbReference>
<dbReference type="InterPro" id="IPR047589">
    <property type="entry name" value="DUF11_rpt"/>
</dbReference>
<evidence type="ECO:0000256" key="2">
    <source>
        <dbReference type="SAM" id="SignalP"/>
    </source>
</evidence>
<evidence type="ECO:0000259" key="3">
    <source>
        <dbReference type="Pfam" id="PF01345"/>
    </source>
</evidence>
<keyword evidence="5" id="KW-1185">Reference proteome</keyword>
<feature type="compositionally biased region" description="Polar residues" evidence="1">
    <location>
        <begin position="302"/>
        <end position="319"/>
    </location>
</feature>
<feature type="region of interest" description="Disordered" evidence="1">
    <location>
        <begin position="32"/>
        <end position="99"/>
    </location>
</feature>